<comment type="caution">
    <text evidence="2">The sequence shown here is derived from an EMBL/GenBank/DDBJ whole genome shotgun (WGS) entry which is preliminary data.</text>
</comment>
<keyword evidence="3" id="KW-1185">Reference proteome</keyword>
<sequence>MDFQTMGPSTFSPRLQRISDAWRTTLAAPAFLMLMASQSSAQTAICSNSETLDTSFISLISDHFDTDHDVILNPHVSPSKEGREPSELQLYVAQGDYGTVLQCVEYLGVDPARVDREVRGLREKLGPSSEARLPAVQGGVTTDIGALFVLSQKDVFIRVSKEESLVSAAAAVFAALDLNEQSCWLNQECLKAVEAYWTK</sequence>
<dbReference type="EMBL" id="QHLQ01000010">
    <property type="protein sequence ID" value="NIZ61608.1"/>
    <property type="molecule type" value="Genomic_DNA"/>
</dbReference>
<evidence type="ECO:0000256" key="1">
    <source>
        <dbReference type="SAM" id="SignalP"/>
    </source>
</evidence>
<protein>
    <submittedName>
        <fullName evidence="2">Uncharacterized protein</fullName>
    </submittedName>
</protein>
<proteinExistence type="predicted"/>
<keyword evidence="1" id="KW-0732">Signal</keyword>
<reference evidence="2 3" key="1">
    <citation type="submission" date="2018-05" db="EMBL/GenBank/DDBJ databases">
        <authorList>
            <person name="Zhang Y.-J."/>
        </authorList>
    </citation>
    <scope>NUCLEOTIDE SEQUENCE [LARGE SCALE GENOMIC DNA]</scope>
    <source>
        <strain evidence="2 3">CY04</strain>
    </source>
</reference>
<dbReference type="RefSeq" id="WP_167684251.1">
    <property type="nucleotide sequence ID" value="NZ_QHLQ01000010.1"/>
</dbReference>
<gene>
    <name evidence="2" type="ORF">DL239_11535</name>
</gene>
<organism evidence="2 3">
    <name type="scientific">Parasedimentitalea denitrificans</name>
    <dbReference type="NCBI Taxonomy" id="2211118"/>
    <lineage>
        <taxon>Bacteria</taxon>
        <taxon>Pseudomonadati</taxon>
        <taxon>Pseudomonadota</taxon>
        <taxon>Alphaproteobacteria</taxon>
        <taxon>Rhodobacterales</taxon>
        <taxon>Paracoccaceae</taxon>
        <taxon>Parasedimentitalea</taxon>
    </lineage>
</organism>
<feature type="chain" id="PRO_5046796426" evidence="1">
    <location>
        <begin position="42"/>
        <end position="199"/>
    </location>
</feature>
<name>A0ABX0W8N1_9RHOB</name>
<accession>A0ABX0W8N1</accession>
<feature type="signal peptide" evidence="1">
    <location>
        <begin position="1"/>
        <end position="41"/>
    </location>
</feature>
<evidence type="ECO:0000313" key="3">
    <source>
        <dbReference type="Proteomes" id="UP001429564"/>
    </source>
</evidence>
<evidence type="ECO:0000313" key="2">
    <source>
        <dbReference type="EMBL" id="NIZ61608.1"/>
    </source>
</evidence>
<dbReference type="Proteomes" id="UP001429564">
    <property type="component" value="Unassembled WGS sequence"/>
</dbReference>